<evidence type="ECO:0000313" key="3">
    <source>
        <dbReference type="Proteomes" id="UP001300496"/>
    </source>
</evidence>
<evidence type="ECO:0000256" key="1">
    <source>
        <dbReference type="SAM" id="Phobius"/>
    </source>
</evidence>
<organism evidence="2 3">
    <name type="scientific">Microbacterium memoriense</name>
    <dbReference type="NCBI Taxonomy" id="2978350"/>
    <lineage>
        <taxon>Bacteria</taxon>
        <taxon>Bacillati</taxon>
        <taxon>Actinomycetota</taxon>
        <taxon>Actinomycetes</taxon>
        <taxon>Micrococcales</taxon>
        <taxon>Microbacteriaceae</taxon>
        <taxon>Microbacterium</taxon>
    </lineage>
</organism>
<keyword evidence="1" id="KW-0472">Membrane</keyword>
<feature type="transmembrane region" description="Helical" evidence="1">
    <location>
        <begin position="52"/>
        <end position="74"/>
    </location>
</feature>
<gene>
    <name evidence="2" type="ORF">N4R40_08725</name>
</gene>
<feature type="transmembrane region" description="Helical" evidence="1">
    <location>
        <begin position="105"/>
        <end position="126"/>
    </location>
</feature>
<dbReference type="EMBL" id="JAODOR010000010">
    <property type="protein sequence ID" value="MCT9002445.1"/>
    <property type="molecule type" value="Genomic_DNA"/>
</dbReference>
<name>A0ABT2PCU6_9MICO</name>
<accession>A0ABT2PCU6</accession>
<dbReference type="PROSITE" id="PS51257">
    <property type="entry name" value="PROKAR_LIPOPROTEIN"/>
    <property type="match status" value="1"/>
</dbReference>
<evidence type="ECO:0000313" key="2">
    <source>
        <dbReference type="EMBL" id="MCT9002445.1"/>
    </source>
</evidence>
<reference evidence="2 3" key="1">
    <citation type="journal article" date="2024" name="Int. J. Syst. Evol. Microbiol.">
        <title>Microbacterium memoriense sp. nov., a member of the Actinomycetota from marine beach sediment of the north coast of Portugal.</title>
        <authorList>
            <person name="Santos J.D.N.D."/>
            <person name="Klimek D."/>
            <person name="Calusinska M."/>
            <person name="Lobo-da-Cunha A."/>
            <person name="Catita J."/>
            <person name="Goncalves H."/>
            <person name="Gonzalez I."/>
            <person name="Lage O.M."/>
        </authorList>
    </citation>
    <scope>NUCLEOTIDE SEQUENCE [LARGE SCALE GENOMIC DNA]</scope>
    <source>
        <strain evidence="2 3">PMIC_1C1B</strain>
    </source>
</reference>
<sequence length="135" mass="14520">MEVIRSFVTAPLVGFIVFASLLIAGWLLVLASCGLVRLAWMRRAGANAPASAWWSIAVVAGLALAVPATFAVGLSDTTSVSLEGGDAIGAFLFGEVWLEHPWQYFVLWIARLGTYATAISLVGVIVSRWQTRRRA</sequence>
<keyword evidence="1" id="KW-0812">Transmembrane</keyword>
<keyword evidence="3" id="KW-1185">Reference proteome</keyword>
<proteinExistence type="predicted"/>
<protein>
    <submittedName>
        <fullName evidence="2">Uncharacterized protein</fullName>
    </submittedName>
</protein>
<keyword evidence="1" id="KW-1133">Transmembrane helix</keyword>
<dbReference type="Proteomes" id="UP001300496">
    <property type="component" value="Unassembled WGS sequence"/>
</dbReference>
<comment type="caution">
    <text evidence="2">The sequence shown here is derived from an EMBL/GenBank/DDBJ whole genome shotgun (WGS) entry which is preliminary data.</text>
</comment>
<dbReference type="RefSeq" id="WP_261606980.1">
    <property type="nucleotide sequence ID" value="NZ_JAODOR010000010.1"/>
</dbReference>
<feature type="transmembrane region" description="Helical" evidence="1">
    <location>
        <begin position="12"/>
        <end position="40"/>
    </location>
</feature>